<reference evidence="1" key="1">
    <citation type="submission" date="2021-01" db="EMBL/GenBank/DDBJ databases">
        <authorList>
            <person name="Sun Q."/>
        </authorList>
    </citation>
    <scope>NUCLEOTIDE SEQUENCE</scope>
    <source>
        <strain evidence="1">YIM B02566</strain>
    </source>
</reference>
<sequence length="222" mass="23698">MDILRSAQDGQFFANAGQAAGIDPKRAEEALGRMGAAIAGQLHKRAEDPEALEKLLDLLEDGDGDAFLDDSNFMDDPELVADGEAVLADIYGSATTARKALAIAPKDAAMNKLAAIAASAVLAVLARQYAQPQRQGLMGEQRAAGNGEEHGGILSTIIEAVVKGAVQGATRQLAPKRRRRRTTSIFGTTRKSTPRKRTTRKKLSGTFSLDQIFGEILGNLRR</sequence>
<evidence type="ECO:0000313" key="2">
    <source>
        <dbReference type="Proteomes" id="UP000616151"/>
    </source>
</evidence>
<evidence type="ECO:0000313" key="1">
    <source>
        <dbReference type="EMBL" id="MBK1870478.1"/>
    </source>
</evidence>
<keyword evidence="2" id="KW-1185">Reference proteome</keyword>
<dbReference type="EMBL" id="JAENHL010000008">
    <property type="protein sequence ID" value="MBK1870478.1"/>
    <property type="molecule type" value="Genomic_DNA"/>
</dbReference>
<accession>A0ACC5RCX0</accession>
<gene>
    <name evidence="1" type="ORF">JHL16_29200</name>
</gene>
<dbReference type="Proteomes" id="UP000616151">
    <property type="component" value="Unassembled WGS sequence"/>
</dbReference>
<name>A0ACC5RCX0_9HYPH</name>
<proteinExistence type="predicted"/>
<protein>
    <submittedName>
        <fullName evidence="1">DUF937 domain-containing protein</fullName>
    </submittedName>
</protein>
<comment type="caution">
    <text evidence="1">The sequence shown here is derived from an EMBL/GenBank/DDBJ whole genome shotgun (WGS) entry which is preliminary data.</text>
</comment>
<organism evidence="1 2">
    <name type="scientific">Taklimakanibacter albus</name>
    <dbReference type="NCBI Taxonomy" id="2800327"/>
    <lineage>
        <taxon>Bacteria</taxon>
        <taxon>Pseudomonadati</taxon>
        <taxon>Pseudomonadota</taxon>
        <taxon>Alphaproteobacteria</taxon>
        <taxon>Hyphomicrobiales</taxon>
        <taxon>Aestuariivirgaceae</taxon>
        <taxon>Taklimakanibacter</taxon>
    </lineage>
</organism>